<name>A0A1Q9D9K3_SYMMI</name>
<keyword evidence="3" id="KW-1185">Reference proteome</keyword>
<evidence type="ECO:0000313" key="3">
    <source>
        <dbReference type="Proteomes" id="UP000186817"/>
    </source>
</evidence>
<dbReference type="EMBL" id="LSRX01000648">
    <property type="protein sequence ID" value="OLP91815.1"/>
    <property type="molecule type" value="Genomic_DNA"/>
</dbReference>
<dbReference type="AlphaFoldDB" id="A0A1Q9D9K3"/>
<dbReference type="Proteomes" id="UP000186817">
    <property type="component" value="Unassembled WGS sequence"/>
</dbReference>
<sequence length="472" mass="50823">MKALEPDRVHIASRLGNGPLAEPAARGREWDAARQVGFLPANELGRRSRRDAAVSAELFKRHIVIVATQLRRLRSQKTDELPTIPQLRDRARKASRQGSLRPDSEPVAQEALGFGIPAASDLRTQRARARHGRTACQLSVYWHDKQPIVWSVFPSSVSAAAPIEVARHTGDIRVVNDIEIIEVVANGLPFGTGRSSSLTPLSSFSPATAGEPQPGAESRPGAAVQAAFCAKRIPSLRARDGRVSSLLGALVLTPPPLCKAGVLLVLGTDRLRLRQALLAAKVNPVALLKLTHNPAPLVEDHLCFSSKMIVRACPGGVGCQPIRCAVAAVRLEHSEAMEPYQPDHAMRGLEQQCNHSLDSSACGDSNPSWPFWKPHDQAVWKAFQADASHGDRPRILPHGKANYGWLPGVKGDENAPDDANGHRRREFVEGGEKCFGGEHGRDDLRCVKSGGLPGGSRGVLPDGGLPSCSRHA</sequence>
<reference evidence="2 3" key="1">
    <citation type="submission" date="2016-02" db="EMBL/GenBank/DDBJ databases">
        <title>Genome analysis of coral dinoflagellate symbionts highlights evolutionary adaptations to a symbiotic lifestyle.</title>
        <authorList>
            <person name="Aranda M."/>
            <person name="Li Y."/>
            <person name="Liew Y.J."/>
            <person name="Baumgarten S."/>
            <person name="Simakov O."/>
            <person name="Wilson M."/>
            <person name="Piel J."/>
            <person name="Ashoor H."/>
            <person name="Bougouffa S."/>
            <person name="Bajic V.B."/>
            <person name="Ryu T."/>
            <person name="Ravasi T."/>
            <person name="Bayer T."/>
            <person name="Micklem G."/>
            <person name="Kim H."/>
            <person name="Bhak J."/>
            <person name="Lajeunesse T.C."/>
            <person name="Voolstra C.R."/>
        </authorList>
    </citation>
    <scope>NUCLEOTIDE SEQUENCE [LARGE SCALE GENOMIC DNA]</scope>
    <source>
        <strain evidence="2 3">CCMP2467</strain>
    </source>
</reference>
<comment type="caution">
    <text evidence="2">The sequence shown here is derived from an EMBL/GenBank/DDBJ whole genome shotgun (WGS) entry which is preliminary data.</text>
</comment>
<organism evidence="2 3">
    <name type="scientific">Symbiodinium microadriaticum</name>
    <name type="common">Dinoflagellate</name>
    <name type="synonym">Zooxanthella microadriatica</name>
    <dbReference type="NCBI Taxonomy" id="2951"/>
    <lineage>
        <taxon>Eukaryota</taxon>
        <taxon>Sar</taxon>
        <taxon>Alveolata</taxon>
        <taxon>Dinophyceae</taxon>
        <taxon>Suessiales</taxon>
        <taxon>Symbiodiniaceae</taxon>
        <taxon>Symbiodinium</taxon>
    </lineage>
</organism>
<evidence type="ECO:0000256" key="1">
    <source>
        <dbReference type="SAM" id="MobiDB-lite"/>
    </source>
</evidence>
<proteinExistence type="predicted"/>
<feature type="region of interest" description="Disordered" evidence="1">
    <location>
        <begin position="81"/>
        <end position="105"/>
    </location>
</feature>
<protein>
    <submittedName>
        <fullName evidence="2">Uncharacterized protein</fullName>
    </submittedName>
</protein>
<feature type="region of interest" description="Disordered" evidence="1">
    <location>
        <begin position="450"/>
        <end position="472"/>
    </location>
</feature>
<accession>A0A1Q9D9K3</accession>
<evidence type="ECO:0000313" key="2">
    <source>
        <dbReference type="EMBL" id="OLP91815.1"/>
    </source>
</evidence>
<gene>
    <name evidence="2" type="ORF">AK812_SmicGene26448</name>
</gene>